<dbReference type="PANTHER" id="PTHR46270">
    <property type="entry name" value="ARMADILLO-TYPE FOLD-RELATED"/>
    <property type="match status" value="1"/>
</dbReference>
<dbReference type="InterPro" id="IPR000225">
    <property type="entry name" value="Armadillo"/>
</dbReference>
<evidence type="ECO:0000259" key="3">
    <source>
        <dbReference type="Pfam" id="PF13676"/>
    </source>
</evidence>
<feature type="repeat" description="ARM" evidence="1">
    <location>
        <begin position="874"/>
        <end position="913"/>
    </location>
</feature>
<dbReference type="InterPro" id="IPR000157">
    <property type="entry name" value="TIR_dom"/>
</dbReference>
<keyword evidence="5" id="KW-1185">Reference proteome</keyword>
<organism evidence="4 5">
    <name type="scientific">Porites lobata</name>
    <dbReference type="NCBI Taxonomy" id="104759"/>
    <lineage>
        <taxon>Eukaryota</taxon>
        <taxon>Metazoa</taxon>
        <taxon>Cnidaria</taxon>
        <taxon>Anthozoa</taxon>
        <taxon>Hexacorallia</taxon>
        <taxon>Scleractinia</taxon>
        <taxon>Fungiina</taxon>
        <taxon>Poritidae</taxon>
        <taxon>Porites</taxon>
    </lineage>
</organism>
<feature type="compositionally biased region" description="Basic and acidic residues" evidence="2">
    <location>
        <begin position="11"/>
        <end position="42"/>
    </location>
</feature>
<dbReference type="EMBL" id="CALNXK010000081">
    <property type="protein sequence ID" value="CAH3147358.1"/>
    <property type="molecule type" value="Genomic_DNA"/>
</dbReference>
<reference evidence="4 5" key="1">
    <citation type="submission" date="2022-05" db="EMBL/GenBank/DDBJ databases">
        <authorList>
            <consortium name="Genoscope - CEA"/>
            <person name="William W."/>
        </authorList>
    </citation>
    <scope>NUCLEOTIDE SEQUENCE [LARGE SCALE GENOMIC DNA]</scope>
</reference>
<proteinExistence type="predicted"/>
<dbReference type="Gene3D" id="1.10.150.50">
    <property type="entry name" value="Transcription Factor, Ets-1"/>
    <property type="match status" value="1"/>
</dbReference>
<evidence type="ECO:0000313" key="5">
    <source>
        <dbReference type="Proteomes" id="UP001159405"/>
    </source>
</evidence>
<feature type="domain" description="TIR" evidence="3">
    <location>
        <begin position="961"/>
        <end position="1078"/>
    </location>
</feature>
<accession>A0ABN8PPB5</accession>
<dbReference type="SUPFAM" id="SSF52200">
    <property type="entry name" value="Toll/Interleukin receptor TIR domain"/>
    <property type="match status" value="2"/>
</dbReference>
<dbReference type="InterPro" id="IPR016024">
    <property type="entry name" value="ARM-type_fold"/>
</dbReference>
<protein>
    <recommendedName>
        <fullName evidence="3">TIR domain-containing protein</fullName>
    </recommendedName>
</protein>
<dbReference type="InterPro" id="IPR013761">
    <property type="entry name" value="SAM/pointed_sf"/>
</dbReference>
<dbReference type="Gene3D" id="3.40.50.10140">
    <property type="entry name" value="Toll/interleukin-1 receptor homology (TIR) domain"/>
    <property type="match status" value="2"/>
</dbReference>
<dbReference type="SUPFAM" id="SSF48371">
    <property type="entry name" value="ARM repeat"/>
    <property type="match status" value="2"/>
</dbReference>
<evidence type="ECO:0000313" key="4">
    <source>
        <dbReference type="EMBL" id="CAH3147358.1"/>
    </source>
</evidence>
<dbReference type="Proteomes" id="UP001159405">
    <property type="component" value="Unassembled WGS sequence"/>
</dbReference>
<comment type="caution">
    <text evidence="4">The sequence shown here is derived from an EMBL/GenBank/DDBJ whole genome shotgun (WGS) entry which is preliminary data.</text>
</comment>
<dbReference type="PROSITE" id="PS50176">
    <property type="entry name" value="ARM_REPEAT"/>
    <property type="match status" value="1"/>
</dbReference>
<dbReference type="InterPro" id="IPR011989">
    <property type="entry name" value="ARM-like"/>
</dbReference>
<name>A0ABN8PPB5_9CNID</name>
<dbReference type="InterPro" id="IPR035897">
    <property type="entry name" value="Toll_tir_struct_dom_sf"/>
</dbReference>
<feature type="domain" description="TIR" evidence="3">
    <location>
        <begin position="420"/>
        <end position="538"/>
    </location>
</feature>
<sequence>MGSGVSHNRLKKVERQKESVNDNDHRHVNNSDQLQQKKETIKPMEAPSSVQNNSRFGEVLSKAQKSANVLKEFLSDGNIANAEGVSCCENLLKFSGTMDESEEIKTTAVNFVLGQNFAGIIFEIYRALLEKYPEVVKYDREKVEENDNTINSEQLKYAQDILNLLAGLSVNIIDVPQLSKEHGNKGLIPVFLEVAEKLKDCVPDMMPFEDQETKVISKFTSRGRTLSRLLSALVNLAKQVSNRIVFKDSKGVEHLLPFLNAKVTAYYLKSLFCLAYLIEENNNETILADVEHIKFVIQLLEKATKSSSRAYLGFSVIDVVDGISQLAIGLNGGIPVIVNTLKSYQQEDEILAVTKALWMLSFDATSRALIKAIPSAIETLRSLRQYPNKDIAKAASGIFWEIDRKRDSSSPVATKNHHLMISYQWDSQSTMLQIRDKLRSAGFTVWIDVENMSGSTLESMAAAVENCSVFLMAISRKYFESPNCRSEAEYAYQLRKQVIPLMMEPRFQPDGWLGIIMGTKLWMDFREARNVETGMSHLIRELEMREKSKGTRLTGGNQSKPKEIDLKTMLQTYKKNHRSVYVYLSESEKIIRSLRSYLGSGQLATEAAFWKADALVAVYTKIPDQSSRTIVGNFLVDVNLPELLTGIVRTLQRSHPEAFSLERLEASSTEGETRKKASKNVISKAGWAVEVMLSVSISILNFTDLHDAFCEACGSAGLVELILGLLEQLKTCTPDFNKSQVLPKDPEDKDVSFSRLGSLIFELLGVLHNLSKRSKNKQYFDDSSAIGTLLSFFRTQFPVYRMTALLCMAYLVDEKNNHLIMASEEPIKDILKLLEKATNSANRRSLGFSAAEIAYGLSHVATNDGNKKMIGQLGGIPLLVSMLKGPVELEEERLAAIKALYMLSFDETNKEMIKSDRETLALLKNLERSPNKEIQQAAAGVMWEIEGKKEHVHSSDSEEHVMISYQWDTQETMLRVKTELEIRGFSVWMDVEQMQGSILETMARAVEKSSLLLLAVSRKYQNSPNCRSEAEYAYQRRKRMIPLMMEPGYTPDGWLGIVLGSKLWMDFRKEPTVGIQQLVKEIVKGEAVMQTQTVLSSPPPKEPGSEKILQWQKEDVAKWLHSIGFEVGNNKVRGKLDGPLLHMLNELRKESPEFFYNSIKTDFGLPTVIEVLQFTKELKELMS</sequence>
<dbReference type="PANTHER" id="PTHR46270:SF2">
    <property type="entry name" value="TIR DOMAIN-CONTAINING PROTEIN"/>
    <property type="match status" value="1"/>
</dbReference>
<gene>
    <name evidence="4" type="ORF">PLOB_00046203</name>
</gene>
<evidence type="ECO:0000256" key="1">
    <source>
        <dbReference type="PROSITE-ProRule" id="PRU00259"/>
    </source>
</evidence>
<dbReference type="Pfam" id="PF13676">
    <property type="entry name" value="TIR_2"/>
    <property type="match status" value="2"/>
</dbReference>
<feature type="region of interest" description="Disordered" evidence="2">
    <location>
        <begin position="1"/>
        <end position="52"/>
    </location>
</feature>
<evidence type="ECO:0000256" key="2">
    <source>
        <dbReference type="SAM" id="MobiDB-lite"/>
    </source>
</evidence>
<dbReference type="Gene3D" id="1.25.10.10">
    <property type="entry name" value="Leucine-rich Repeat Variant"/>
    <property type="match status" value="2"/>
</dbReference>